<protein>
    <recommendedName>
        <fullName evidence="5">HTH lysR-type domain-containing protein</fullName>
    </recommendedName>
</protein>
<accession>A0A1E7KGZ4</accession>
<dbReference type="PROSITE" id="PS50931">
    <property type="entry name" value="HTH_LYSR"/>
    <property type="match status" value="1"/>
</dbReference>
<dbReference type="GO" id="GO:0032993">
    <property type="term" value="C:protein-DNA complex"/>
    <property type="evidence" value="ECO:0007669"/>
    <property type="project" value="TreeGrafter"/>
</dbReference>
<dbReference type="GO" id="GO:0003677">
    <property type="term" value="F:DNA binding"/>
    <property type="evidence" value="ECO:0007669"/>
    <property type="project" value="UniProtKB-KW"/>
</dbReference>
<evidence type="ECO:0000313" key="7">
    <source>
        <dbReference type="Proteomes" id="UP000176101"/>
    </source>
</evidence>
<gene>
    <name evidence="6" type="ORF">AN216_13200</name>
</gene>
<dbReference type="STRING" id="1075402.AN216_13200"/>
<evidence type="ECO:0000313" key="6">
    <source>
        <dbReference type="EMBL" id="OEV03153.1"/>
    </source>
</evidence>
<dbReference type="SUPFAM" id="SSF46785">
    <property type="entry name" value="Winged helix' DNA-binding domain"/>
    <property type="match status" value="1"/>
</dbReference>
<dbReference type="InterPro" id="IPR036390">
    <property type="entry name" value="WH_DNA-bd_sf"/>
</dbReference>
<organism evidence="6 7">
    <name type="scientific">Streptomyces oceani</name>
    <dbReference type="NCBI Taxonomy" id="1075402"/>
    <lineage>
        <taxon>Bacteria</taxon>
        <taxon>Bacillati</taxon>
        <taxon>Actinomycetota</taxon>
        <taxon>Actinomycetes</taxon>
        <taxon>Kitasatosporales</taxon>
        <taxon>Streptomycetaceae</taxon>
        <taxon>Streptomyces</taxon>
    </lineage>
</organism>
<comment type="similarity">
    <text evidence="1">Belongs to the LysR transcriptional regulatory family.</text>
</comment>
<dbReference type="PANTHER" id="PTHR30346:SF29">
    <property type="entry name" value="LYSR SUBSTRATE-BINDING"/>
    <property type="match status" value="1"/>
</dbReference>
<evidence type="ECO:0000259" key="5">
    <source>
        <dbReference type="PROSITE" id="PS50931"/>
    </source>
</evidence>
<dbReference type="OrthoDB" id="4131546at2"/>
<dbReference type="CDD" id="cd08423">
    <property type="entry name" value="PBP2_LTTR_like_6"/>
    <property type="match status" value="1"/>
</dbReference>
<proteinExistence type="inferred from homology"/>
<comment type="caution">
    <text evidence="6">The sequence shown here is derived from an EMBL/GenBank/DDBJ whole genome shotgun (WGS) entry which is preliminary data.</text>
</comment>
<evidence type="ECO:0000256" key="2">
    <source>
        <dbReference type="ARBA" id="ARBA00023015"/>
    </source>
</evidence>
<evidence type="ECO:0000256" key="1">
    <source>
        <dbReference type="ARBA" id="ARBA00009437"/>
    </source>
</evidence>
<keyword evidence="4" id="KW-0804">Transcription</keyword>
<evidence type="ECO:0000256" key="3">
    <source>
        <dbReference type="ARBA" id="ARBA00023125"/>
    </source>
</evidence>
<dbReference type="InterPro" id="IPR036388">
    <property type="entry name" value="WH-like_DNA-bd_sf"/>
</dbReference>
<dbReference type="Pfam" id="PF03466">
    <property type="entry name" value="LysR_substrate"/>
    <property type="match status" value="1"/>
</dbReference>
<dbReference type="EMBL" id="LJGU01000123">
    <property type="protein sequence ID" value="OEV03153.1"/>
    <property type="molecule type" value="Genomic_DNA"/>
</dbReference>
<keyword evidence="7" id="KW-1185">Reference proteome</keyword>
<evidence type="ECO:0000256" key="4">
    <source>
        <dbReference type="ARBA" id="ARBA00023163"/>
    </source>
</evidence>
<dbReference type="InterPro" id="IPR005119">
    <property type="entry name" value="LysR_subst-bd"/>
</dbReference>
<dbReference type="Proteomes" id="UP000176101">
    <property type="component" value="Unassembled WGS sequence"/>
</dbReference>
<keyword evidence="3" id="KW-0238">DNA-binding</keyword>
<feature type="domain" description="HTH lysR-type" evidence="5">
    <location>
        <begin position="1"/>
        <end position="58"/>
    </location>
</feature>
<dbReference type="GO" id="GO:0003700">
    <property type="term" value="F:DNA-binding transcription factor activity"/>
    <property type="evidence" value="ECO:0007669"/>
    <property type="project" value="InterPro"/>
</dbReference>
<sequence>MNPAHVRTFGEVLATGSFADAAKRLGYTASAVSQQISALERATGLTLFERGARTIQPTRTARVLGERCGELLDSLTALEREAEALAAGQHGLVRVGSFATAGASLVPWALARFVRRQPDAEVSLEEGEPDELLPLVLADSLDLALVYEYDLVPRRWAPQLSVSELLREDLHLLLPPAHRAGRSAAVELADLAEDTWIASREGSAGARSLSRLCAGAGFEPRVAFRTNDYDVVRELVRTGLGVAMVPELAVTDSARPGARRLSGEPVGRRIVAVRRAANPNPLLAPLEDALARAAAARVRSRPRAD</sequence>
<dbReference type="RefSeq" id="WP_070196852.1">
    <property type="nucleotide sequence ID" value="NZ_LJGU01000123.1"/>
</dbReference>
<dbReference type="Pfam" id="PF00126">
    <property type="entry name" value="HTH_1"/>
    <property type="match status" value="1"/>
</dbReference>
<dbReference type="Gene3D" id="1.10.10.10">
    <property type="entry name" value="Winged helix-like DNA-binding domain superfamily/Winged helix DNA-binding domain"/>
    <property type="match status" value="1"/>
</dbReference>
<name>A0A1E7KGZ4_9ACTN</name>
<dbReference type="Gene3D" id="3.40.190.10">
    <property type="entry name" value="Periplasmic binding protein-like II"/>
    <property type="match status" value="2"/>
</dbReference>
<dbReference type="InterPro" id="IPR000847">
    <property type="entry name" value="LysR_HTH_N"/>
</dbReference>
<dbReference type="PATRIC" id="fig|1075402.3.peg.2860"/>
<dbReference type="PANTHER" id="PTHR30346">
    <property type="entry name" value="TRANSCRIPTIONAL DUAL REGULATOR HCAR-RELATED"/>
    <property type="match status" value="1"/>
</dbReference>
<dbReference type="SUPFAM" id="SSF53850">
    <property type="entry name" value="Periplasmic binding protein-like II"/>
    <property type="match status" value="1"/>
</dbReference>
<dbReference type="AlphaFoldDB" id="A0A1E7KGZ4"/>
<keyword evidence="2" id="KW-0805">Transcription regulation</keyword>
<reference evidence="6 7" key="1">
    <citation type="journal article" date="2016" name="Front. Microbiol.">
        <title>Comparative Genomics Analysis of Streptomyces Species Reveals Their Adaptation to the Marine Environment and Their Diversity at the Genomic Level.</title>
        <authorList>
            <person name="Tian X."/>
            <person name="Zhang Z."/>
            <person name="Yang T."/>
            <person name="Chen M."/>
            <person name="Li J."/>
            <person name="Chen F."/>
            <person name="Yang J."/>
            <person name="Li W."/>
            <person name="Zhang B."/>
            <person name="Zhang Z."/>
            <person name="Wu J."/>
            <person name="Zhang C."/>
            <person name="Long L."/>
            <person name="Xiao J."/>
        </authorList>
    </citation>
    <scope>NUCLEOTIDE SEQUENCE [LARGE SCALE GENOMIC DNA]</scope>
    <source>
        <strain evidence="6 7">SCSIO 02100</strain>
    </source>
</reference>